<gene>
    <name evidence="1" type="ORF">chiPu_0032118</name>
</gene>
<name>A0A401TYK5_CHIPU</name>
<protein>
    <submittedName>
        <fullName evidence="1">Uncharacterized protein</fullName>
    </submittedName>
</protein>
<feature type="non-terminal residue" evidence="1">
    <location>
        <position position="60"/>
    </location>
</feature>
<proteinExistence type="predicted"/>
<accession>A0A401TYK5</accession>
<dbReference type="AlphaFoldDB" id="A0A401TYK5"/>
<evidence type="ECO:0000313" key="1">
    <source>
        <dbReference type="EMBL" id="GCC47719.1"/>
    </source>
</evidence>
<dbReference type="EMBL" id="BEZZ01227914">
    <property type="protein sequence ID" value="GCC47719.1"/>
    <property type="molecule type" value="Genomic_DNA"/>
</dbReference>
<evidence type="ECO:0000313" key="2">
    <source>
        <dbReference type="Proteomes" id="UP000287033"/>
    </source>
</evidence>
<organism evidence="1 2">
    <name type="scientific">Chiloscyllium punctatum</name>
    <name type="common">Brownbanded bambooshark</name>
    <name type="synonym">Hemiscyllium punctatum</name>
    <dbReference type="NCBI Taxonomy" id="137246"/>
    <lineage>
        <taxon>Eukaryota</taxon>
        <taxon>Metazoa</taxon>
        <taxon>Chordata</taxon>
        <taxon>Craniata</taxon>
        <taxon>Vertebrata</taxon>
        <taxon>Chondrichthyes</taxon>
        <taxon>Elasmobranchii</taxon>
        <taxon>Galeomorphii</taxon>
        <taxon>Galeoidea</taxon>
        <taxon>Orectolobiformes</taxon>
        <taxon>Hemiscylliidae</taxon>
        <taxon>Chiloscyllium</taxon>
    </lineage>
</organism>
<sequence>MPRLAPVRSSVRRGALDGRVIDGFFRFRHARRRAGHRRLRTVRDQDVDGRAHLTRRRASR</sequence>
<reference evidence="1 2" key="1">
    <citation type="journal article" date="2018" name="Nat. Ecol. Evol.">
        <title>Shark genomes provide insights into elasmobranch evolution and the origin of vertebrates.</title>
        <authorList>
            <person name="Hara Y"/>
            <person name="Yamaguchi K"/>
            <person name="Onimaru K"/>
            <person name="Kadota M"/>
            <person name="Koyanagi M"/>
            <person name="Keeley SD"/>
            <person name="Tatsumi K"/>
            <person name="Tanaka K"/>
            <person name="Motone F"/>
            <person name="Kageyama Y"/>
            <person name="Nozu R"/>
            <person name="Adachi N"/>
            <person name="Nishimura O"/>
            <person name="Nakagawa R"/>
            <person name="Tanegashima C"/>
            <person name="Kiyatake I"/>
            <person name="Matsumoto R"/>
            <person name="Murakumo K"/>
            <person name="Nishida K"/>
            <person name="Terakita A"/>
            <person name="Kuratani S"/>
            <person name="Sato K"/>
            <person name="Hyodo S Kuraku.S."/>
        </authorList>
    </citation>
    <scope>NUCLEOTIDE SEQUENCE [LARGE SCALE GENOMIC DNA]</scope>
</reference>
<comment type="caution">
    <text evidence="1">The sequence shown here is derived from an EMBL/GenBank/DDBJ whole genome shotgun (WGS) entry which is preliminary data.</text>
</comment>
<keyword evidence="2" id="KW-1185">Reference proteome</keyword>
<dbReference type="Proteomes" id="UP000287033">
    <property type="component" value="Unassembled WGS sequence"/>
</dbReference>